<dbReference type="InterPro" id="IPR000832">
    <property type="entry name" value="GPCR_2_secretin-like"/>
</dbReference>
<keyword evidence="22" id="KW-1185">Reference proteome</keyword>
<accession>A0A9N9XDX1</accession>
<keyword evidence="6" id="KW-0677">Repeat</keyword>
<evidence type="ECO:0000256" key="10">
    <source>
        <dbReference type="ARBA" id="ARBA00023157"/>
    </source>
</evidence>
<dbReference type="SUPFAM" id="SSF52058">
    <property type="entry name" value="L domain-like"/>
    <property type="match status" value="1"/>
</dbReference>
<keyword evidence="12" id="KW-0807">Transducer</keyword>
<evidence type="ECO:0008006" key="23">
    <source>
        <dbReference type="Google" id="ProtNLM"/>
    </source>
</evidence>
<dbReference type="InterPro" id="IPR003591">
    <property type="entry name" value="Leu-rich_rpt_typical-subtyp"/>
</dbReference>
<dbReference type="Pfam" id="PF01825">
    <property type="entry name" value="GPS"/>
    <property type="match status" value="1"/>
</dbReference>
<dbReference type="InterPro" id="IPR036445">
    <property type="entry name" value="GPCR_2_extracell_dom_sf"/>
</dbReference>
<evidence type="ECO:0000256" key="2">
    <source>
        <dbReference type="ARBA" id="ARBA00007343"/>
    </source>
</evidence>
<dbReference type="OrthoDB" id="10031018at2759"/>
<dbReference type="EMBL" id="OU898281">
    <property type="protein sequence ID" value="CAG9835553.1"/>
    <property type="molecule type" value="Genomic_DNA"/>
</dbReference>
<evidence type="ECO:0000256" key="7">
    <source>
        <dbReference type="ARBA" id="ARBA00022989"/>
    </source>
</evidence>
<dbReference type="PROSITE" id="PS51450">
    <property type="entry name" value="LRR"/>
    <property type="match status" value="1"/>
</dbReference>
<reference evidence="21" key="1">
    <citation type="submission" date="2022-01" db="EMBL/GenBank/DDBJ databases">
        <authorList>
            <person name="King R."/>
        </authorList>
    </citation>
    <scope>NUCLEOTIDE SEQUENCE</scope>
</reference>
<keyword evidence="5 16" id="KW-0732">Signal</keyword>
<dbReference type="GO" id="GO:0004930">
    <property type="term" value="F:G protein-coupled receptor activity"/>
    <property type="evidence" value="ECO:0007669"/>
    <property type="project" value="UniProtKB-KW"/>
</dbReference>
<feature type="transmembrane region" description="Helical" evidence="15">
    <location>
        <begin position="959"/>
        <end position="979"/>
    </location>
</feature>
<evidence type="ECO:0000256" key="5">
    <source>
        <dbReference type="ARBA" id="ARBA00022729"/>
    </source>
</evidence>
<dbReference type="GO" id="GO:0005886">
    <property type="term" value="C:plasma membrane"/>
    <property type="evidence" value="ECO:0007669"/>
    <property type="project" value="TreeGrafter"/>
</dbReference>
<dbReference type="InterPro" id="IPR007110">
    <property type="entry name" value="Ig-like_dom"/>
</dbReference>
<feature type="transmembrane region" description="Helical" evidence="15">
    <location>
        <begin position="755"/>
        <end position="776"/>
    </location>
</feature>
<feature type="transmembrane region" description="Helical" evidence="15">
    <location>
        <begin position="991"/>
        <end position="1014"/>
    </location>
</feature>
<dbReference type="InterPro" id="IPR017981">
    <property type="entry name" value="GPCR_2-like_7TM"/>
</dbReference>
<name>A0A9N9XDX1_DIABA</name>
<keyword evidence="9 15" id="KW-0472">Membrane</keyword>
<feature type="compositionally biased region" description="Polar residues" evidence="14">
    <location>
        <begin position="1301"/>
        <end position="1315"/>
    </location>
</feature>
<dbReference type="InterPro" id="IPR032675">
    <property type="entry name" value="LRR_dom_sf"/>
</dbReference>
<feature type="transmembrane region" description="Helical" evidence="15">
    <location>
        <begin position="835"/>
        <end position="855"/>
    </location>
</feature>
<keyword evidence="4 15" id="KW-0812">Transmembrane</keyword>
<evidence type="ECO:0000256" key="15">
    <source>
        <dbReference type="SAM" id="Phobius"/>
    </source>
</evidence>
<dbReference type="SMART" id="SM00409">
    <property type="entry name" value="IG"/>
    <property type="match status" value="1"/>
</dbReference>
<feature type="domain" description="G-protein coupled receptors family 2 profile 2" evidence="19">
    <location>
        <begin position="716"/>
        <end position="1015"/>
    </location>
</feature>
<keyword evidence="8" id="KW-0297">G-protein coupled receptor</keyword>
<evidence type="ECO:0000256" key="13">
    <source>
        <dbReference type="ARBA" id="ARBA00023319"/>
    </source>
</evidence>
<dbReference type="InterPro" id="IPR001611">
    <property type="entry name" value="Leu-rich_rpt"/>
</dbReference>
<keyword evidence="7 15" id="KW-1133">Transmembrane helix</keyword>
<dbReference type="PANTHER" id="PTHR45930">
    <property type="entry name" value="G-PROTEIN COUPLED RECEPTOR 124-LIKE PROTEIN"/>
    <property type="match status" value="1"/>
</dbReference>
<dbReference type="InterPro" id="IPR000483">
    <property type="entry name" value="Cys-rich_flank_reg_C"/>
</dbReference>
<feature type="transmembrane region" description="Helical" evidence="15">
    <location>
        <begin position="788"/>
        <end position="808"/>
    </location>
</feature>
<evidence type="ECO:0000313" key="22">
    <source>
        <dbReference type="Proteomes" id="UP001153709"/>
    </source>
</evidence>
<evidence type="ECO:0000259" key="20">
    <source>
        <dbReference type="PROSITE" id="PS50835"/>
    </source>
</evidence>
<comment type="similarity">
    <text evidence="2">Belongs to the G-protein coupled receptor 2 family. Adhesion G-protein coupled receptor (ADGR) subfamily.</text>
</comment>
<evidence type="ECO:0000256" key="9">
    <source>
        <dbReference type="ARBA" id="ARBA00023136"/>
    </source>
</evidence>
<organism evidence="21 22">
    <name type="scientific">Diabrotica balteata</name>
    <name type="common">Banded cucumber beetle</name>
    <dbReference type="NCBI Taxonomy" id="107213"/>
    <lineage>
        <taxon>Eukaryota</taxon>
        <taxon>Metazoa</taxon>
        <taxon>Ecdysozoa</taxon>
        <taxon>Arthropoda</taxon>
        <taxon>Hexapoda</taxon>
        <taxon>Insecta</taxon>
        <taxon>Pterygota</taxon>
        <taxon>Neoptera</taxon>
        <taxon>Endopterygota</taxon>
        <taxon>Coleoptera</taxon>
        <taxon>Polyphaga</taxon>
        <taxon>Cucujiformia</taxon>
        <taxon>Chrysomeloidea</taxon>
        <taxon>Chrysomelidae</taxon>
        <taxon>Galerucinae</taxon>
        <taxon>Diabroticina</taxon>
        <taxon>Diabroticites</taxon>
        <taxon>Diabrotica</taxon>
    </lineage>
</organism>
<dbReference type="Gene3D" id="2.60.40.10">
    <property type="entry name" value="Immunoglobulins"/>
    <property type="match status" value="1"/>
</dbReference>
<keyword evidence="3" id="KW-0433">Leucine-rich repeat</keyword>
<dbReference type="PROSITE" id="PS50227">
    <property type="entry name" value="G_PROTEIN_RECEP_F2_3"/>
    <property type="match status" value="1"/>
</dbReference>
<evidence type="ECO:0000259" key="19">
    <source>
        <dbReference type="PROSITE" id="PS50261"/>
    </source>
</evidence>
<dbReference type="PROSITE" id="PS50261">
    <property type="entry name" value="G_PROTEIN_RECEP_F2_4"/>
    <property type="match status" value="1"/>
</dbReference>
<dbReference type="Pfam" id="PF26588">
    <property type="entry name" value="GAIN_ADGRA3"/>
    <property type="match status" value="1"/>
</dbReference>
<dbReference type="Gene3D" id="2.60.220.50">
    <property type="match status" value="1"/>
</dbReference>
<dbReference type="PANTHER" id="PTHR45930:SF4">
    <property type="entry name" value="ADHESION G PROTEIN-COUPLED RECEPTOR A3"/>
    <property type="match status" value="1"/>
</dbReference>
<dbReference type="InterPro" id="IPR058808">
    <property type="entry name" value="GAIN_ADGRA2/3"/>
</dbReference>
<feature type="transmembrane region" description="Helical" evidence="15">
    <location>
        <begin position="719"/>
        <end position="743"/>
    </location>
</feature>
<evidence type="ECO:0000256" key="1">
    <source>
        <dbReference type="ARBA" id="ARBA00004141"/>
    </source>
</evidence>
<dbReference type="SUPFAM" id="SSF48726">
    <property type="entry name" value="Immunoglobulin"/>
    <property type="match status" value="1"/>
</dbReference>
<dbReference type="GO" id="GO:0007166">
    <property type="term" value="P:cell surface receptor signaling pathway"/>
    <property type="evidence" value="ECO:0007669"/>
    <property type="project" value="InterPro"/>
</dbReference>
<evidence type="ECO:0000259" key="18">
    <source>
        <dbReference type="PROSITE" id="PS50227"/>
    </source>
</evidence>
<sequence length="1470" mass="166225">MSSLNLLLCFLILSINSSFGVEEKCPAKCICKKNLPNEGLKMSCGEGEKVFHLDELELLNLASEVIQLNLSGNGLTSFQPKVELPDLQKLDLSKNQLAELKAHQFIEVPNLRRLDLSINIIRHIDLLAFDKLRHLERLKLNQNQITAITIGTFAPLEKIKQLDISSNPLVCDCSLLWLHDWVQRQSLKLSSNPKCMSPSTFKGRPLKKLIIGDDIHCKSPAGSSGLPFIELKPEENQVVFEGDSLTMQCFVPSISDSLENPLQSDIHWTWLDFDPKDHFSDIRIENELLGSAGRISSTLIVPRLAKNHTGIWNCQFLSLHGNHSKGIAVVVISDKTKYCPMTITRNNKGSYNWPRAIINFTITMPCESLNLNYDVTHQIASYTCSENGQWSNLNTSMCSYISDTTKILEQFSMVDSSIEESAKHFRNYTLNKSIFNDVVDLSYAVTTIENYVKYAPKEHVGTIAAILMDATNNLMDLPRSYIRETDLEFGTSGRLLKATERIAVFLNPSNFRKNNLAIEIFQVKKEGFQGLTCTLYTNPNNRKDSLFSCASNHQSYQETSSYQGKTTDASVTIPESLFKQLQKKENLTNNEYDLLVAIHSSSKLFSMDQKRYGKEDVTSAVVGVQLVDYVVRNLTDPVYVMLRTPSTTIYDVTPFMPVWWDAAANNGTGNWSSDGCKFSHDIQEYLVFSCDSFGYYGLLQDVTMLEEHVSAKFKLSHPAVYVGVFVLFTSFLIVILTYLLCYVTIQIPKKTKHSLINTWISISLLTFLYIFGIYQTEDTKVCQIVGMILHYFTLCSLLWMCVGVNCMYKRLSKNDIIGLQDDDLPSDYPIQKPILGLYLVGWGIGLIICGLSAAINMNEYASSSYCFLKSGPALSALYVPCIIFTVFLIIFFLLIRCAIYNLDANGHLSEGTQATEHVDLDLLEPEPNFPHVETRSISTKTGSSEIEDPEHAPSAQLKAYVIFLIIYIMTWLSCAFATESPFHIFSFEEDLFSIAFAILATTLSAFTLFFYCVARNDVRTQWVIMSRWMKRKRMCKVRSRNISDTVPNIPQIQVQPLPLPPVSNLEAQIISRSTSRTSSHSKTNSRNSNILKGAVDLNESFSDHQGAKINNVNLVVLHRAQYRNSIIPNIIENPTNADVFYNPHQSTVARKFFKRQRRNMMKKNNLAKPPRDINSDTASVFSEPKLKIKNNSEQNIFGTNSKVNNTNIHVEHKHRIQQKNPNIFSDSADDFDSESNIPVENIVIHAERLRKKELSRNRSRKKHNTTENNMHSVSQQCTLDYSSETISDSILDKTSPDKTLLPNQESFNTTETSEPVESLRRENSPLSILTENDPNYCQIADLPPRDEYFQKSGTVGQSASCNFSGLDTSSVGGASTPRIYVNPQDLRLGKGDGQSRASSVSVSDLDELYQQIRRGPQSKRYRQVYTPSRDSPCLSDSEINSFINDSRHRRIDLRSRDEFDRLSDDIETRV</sequence>
<dbReference type="Gene3D" id="3.80.10.10">
    <property type="entry name" value="Ribonuclease Inhibitor"/>
    <property type="match status" value="1"/>
</dbReference>
<dbReference type="InterPro" id="IPR001879">
    <property type="entry name" value="GPCR_2_extracellular_dom"/>
</dbReference>
<dbReference type="PROSITE" id="PS50221">
    <property type="entry name" value="GAIN_B"/>
    <property type="match status" value="1"/>
</dbReference>
<feature type="domain" description="G-protein coupled receptors family 2 profile 1" evidence="18">
    <location>
        <begin position="313"/>
        <end position="402"/>
    </location>
</feature>
<dbReference type="InterPro" id="IPR057244">
    <property type="entry name" value="GAIN_B"/>
</dbReference>
<evidence type="ECO:0000256" key="6">
    <source>
        <dbReference type="ARBA" id="ARBA00022737"/>
    </source>
</evidence>
<dbReference type="Pfam" id="PF00002">
    <property type="entry name" value="7tm_2"/>
    <property type="match status" value="1"/>
</dbReference>
<protein>
    <recommendedName>
        <fullName evidence="23">Adhesion G protein-coupled receptor A3</fullName>
    </recommendedName>
</protein>
<dbReference type="SMART" id="SM00369">
    <property type="entry name" value="LRR_TYP"/>
    <property type="match status" value="3"/>
</dbReference>
<evidence type="ECO:0000259" key="17">
    <source>
        <dbReference type="PROSITE" id="PS50221"/>
    </source>
</evidence>
<dbReference type="Gene3D" id="1.20.1070.10">
    <property type="entry name" value="Rhodopsin 7-helix transmembrane proteins"/>
    <property type="match status" value="1"/>
</dbReference>
<feature type="region of interest" description="Disordered" evidence="14">
    <location>
        <begin position="1252"/>
        <end position="1273"/>
    </location>
</feature>
<dbReference type="InterPro" id="IPR046338">
    <property type="entry name" value="GAIN_dom_sf"/>
</dbReference>
<keyword evidence="11" id="KW-0675">Receptor</keyword>
<feature type="region of interest" description="Disordered" evidence="14">
    <location>
        <begin position="1289"/>
        <end position="1320"/>
    </location>
</feature>
<dbReference type="InterPro" id="IPR013783">
    <property type="entry name" value="Ig-like_fold"/>
</dbReference>
<dbReference type="InterPro" id="IPR000203">
    <property type="entry name" value="GPS"/>
</dbReference>
<evidence type="ECO:0000256" key="12">
    <source>
        <dbReference type="ARBA" id="ARBA00023224"/>
    </source>
</evidence>
<evidence type="ECO:0000313" key="21">
    <source>
        <dbReference type="EMBL" id="CAG9835553.1"/>
    </source>
</evidence>
<evidence type="ECO:0000256" key="3">
    <source>
        <dbReference type="ARBA" id="ARBA00022614"/>
    </source>
</evidence>
<evidence type="ECO:0000256" key="4">
    <source>
        <dbReference type="ARBA" id="ARBA00022692"/>
    </source>
</evidence>
<feature type="chain" id="PRO_5040423790" description="Adhesion G protein-coupled receptor A3" evidence="16">
    <location>
        <begin position="21"/>
        <end position="1470"/>
    </location>
</feature>
<dbReference type="Proteomes" id="UP001153709">
    <property type="component" value="Chromosome 6"/>
</dbReference>
<dbReference type="PROSITE" id="PS50835">
    <property type="entry name" value="IG_LIKE"/>
    <property type="match status" value="1"/>
</dbReference>
<feature type="signal peptide" evidence="16">
    <location>
        <begin position="1"/>
        <end position="20"/>
    </location>
</feature>
<gene>
    <name evidence="21" type="ORF">DIABBA_LOCUS8736</name>
</gene>
<dbReference type="SMART" id="SM00082">
    <property type="entry name" value="LRRCT"/>
    <property type="match status" value="1"/>
</dbReference>
<evidence type="ECO:0000256" key="16">
    <source>
        <dbReference type="SAM" id="SignalP"/>
    </source>
</evidence>
<evidence type="ECO:0000256" key="14">
    <source>
        <dbReference type="SAM" id="MobiDB-lite"/>
    </source>
</evidence>
<keyword evidence="13" id="KW-0393">Immunoglobulin domain</keyword>
<dbReference type="SUPFAM" id="SSF111418">
    <property type="entry name" value="Hormone receptor domain"/>
    <property type="match status" value="1"/>
</dbReference>
<dbReference type="InterPro" id="IPR003599">
    <property type="entry name" value="Ig_sub"/>
</dbReference>
<evidence type="ECO:0000256" key="8">
    <source>
        <dbReference type="ARBA" id="ARBA00023040"/>
    </source>
</evidence>
<dbReference type="Pfam" id="PF13855">
    <property type="entry name" value="LRR_8"/>
    <property type="match status" value="1"/>
</dbReference>
<evidence type="ECO:0000256" key="11">
    <source>
        <dbReference type="ARBA" id="ARBA00023170"/>
    </source>
</evidence>
<dbReference type="InterPro" id="IPR051963">
    <property type="entry name" value="Adhesion_GPCR_A"/>
</dbReference>
<feature type="transmembrane region" description="Helical" evidence="15">
    <location>
        <begin position="875"/>
        <end position="895"/>
    </location>
</feature>
<feature type="domain" description="Ig-like" evidence="20">
    <location>
        <begin position="227"/>
        <end position="333"/>
    </location>
</feature>
<comment type="subcellular location">
    <subcellularLocation>
        <location evidence="1">Membrane</location>
        <topology evidence="1">Multi-pass membrane protein</topology>
    </subcellularLocation>
</comment>
<dbReference type="InterPro" id="IPR036179">
    <property type="entry name" value="Ig-like_dom_sf"/>
</dbReference>
<keyword evidence="10" id="KW-1015">Disulfide bond</keyword>
<feature type="domain" description="GAIN-B" evidence="17">
    <location>
        <begin position="545"/>
        <end position="706"/>
    </location>
</feature>
<proteinExistence type="inferred from homology"/>